<gene>
    <name evidence="1" type="ORF">RsS93_18580</name>
</gene>
<evidence type="ECO:0000313" key="1">
    <source>
        <dbReference type="EMBL" id="GES49244.1"/>
    </source>
</evidence>
<organism evidence="1 2">
    <name type="scientific">Rhizobium dioscoreae</name>
    <dbReference type="NCBI Taxonomy" id="2653122"/>
    <lineage>
        <taxon>Bacteria</taxon>
        <taxon>Pseudomonadati</taxon>
        <taxon>Pseudomonadota</taxon>
        <taxon>Alphaproteobacteria</taxon>
        <taxon>Hyphomicrobiales</taxon>
        <taxon>Rhizobiaceae</taxon>
        <taxon>Rhizobium/Agrobacterium group</taxon>
        <taxon>Rhizobium</taxon>
    </lineage>
</organism>
<dbReference type="Proteomes" id="UP000390335">
    <property type="component" value="Unassembled WGS sequence"/>
</dbReference>
<dbReference type="EMBL" id="BLAJ01000002">
    <property type="protein sequence ID" value="GES49244.1"/>
    <property type="molecule type" value="Genomic_DNA"/>
</dbReference>
<proteinExistence type="predicted"/>
<name>A0ABQ0Z164_9HYPH</name>
<accession>A0ABQ0Z164</accession>
<protein>
    <recommendedName>
        <fullName evidence="3">ASCH domain-containing protein</fullName>
    </recommendedName>
</protein>
<evidence type="ECO:0008006" key="3">
    <source>
        <dbReference type="Google" id="ProtNLM"/>
    </source>
</evidence>
<sequence>MDGDRFCAVRCEVAGDQAAEIFGAAGNDDGFPFDRMIGHERALLGKWDGTVPPFLKQIYRLEFADKAV</sequence>
<comment type="caution">
    <text evidence="1">The sequence shown here is derived from an EMBL/GenBank/DDBJ whole genome shotgun (WGS) entry which is preliminary data.</text>
</comment>
<reference evidence="1 2" key="1">
    <citation type="journal article" date="2020" name="Genome Biol. Evol.">
        <title>Rhizobium dioscoreae sp. nov., a plant growth-promoting bacterium isolated from yam (Dioscorea species).</title>
        <authorList>
            <person name="Ouyabe M."/>
            <person name="Tanaka N."/>
            <person name="Shiwa Y."/>
            <person name="Fujita N."/>
            <person name="Kikuno H."/>
            <person name="Babil P."/>
            <person name="Shiwachi H."/>
        </authorList>
    </citation>
    <scope>NUCLEOTIDE SEQUENCE [LARGE SCALE GENOMIC DNA]</scope>
    <source>
        <strain evidence="1 2">S-93</strain>
    </source>
</reference>
<evidence type="ECO:0000313" key="2">
    <source>
        <dbReference type="Proteomes" id="UP000390335"/>
    </source>
</evidence>
<keyword evidence="2" id="KW-1185">Reference proteome</keyword>